<dbReference type="PATRIC" id="fig|1246626.3.peg.3322"/>
<evidence type="ECO:0000256" key="2">
    <source>
        <dbReference type="ARBA" id="ARBA00007998"/>
    </source>
</evidence>
<feature type="transmembrane region" description="Helical" evidence="8">
    <location>
        <begin position="186"/>
        <end position="209"/>
    </location>
</feature>
<dbReference type="PANTHER" id="PTHR34975:SF2">
    <property type="entry name" value="SPORE GERMINATION PROTEIN A2"/>
    <property type="match status" value="1"/>
</dbReference>
<dbReference type="EMBL" id="CP003923">
    <property type="protein sequence ID" value="AIC95892.1"/>
    <property type="molecule type" value="Genomic_DNA"/>
</dbReference>
<dbReference type="Proteomes" id="UP000027142">
    <property type="component" value="Chromosome"/>
</dbReference>
<evidence type="ECO:0000313" key="10">
    <source>
        <dbReference type="Proteomes" id="UP000027142"/>
    </source>
</evidence>
<feature type="transmembrane region" description="Helical" evidence="8">
    <location>
        <begin position="338"/>
        <end position="358"/>
    </location>
</feature>
<feature type="transmembrane region" description="Helical" evidence="8">
    <location>
        <begin position="147"/>
        <end position="166"/>
    </location>
</feature>
<dbReference type="STRING" id="1246626.BleG1_3345"/>
<evidence type="ECO:0000313" key="9">
    <source>
        <dbReference type="EMBL" id="AIC95892.1"/>
    </source>
</evidence>
<sequence length="376" mass="42154">MSKEKLTTNQFRLLVLFSTCSTSLLSMPLILGTMVGRDAWLIVLLGTLIGIPHIALFNLMARRHPHKDVFEMSRAILGNKIGTIGMIIVTALPLLTVSTKLHYSLSFITNHLLPETPPVMVMFISMSIVAMGVYLGICSLGRTAEMLSIFFFVPLLMLFVLKASDIHLEFVLPFFRGEQNQYTEAILFYLAITSCNNFLILSIFPKYVADKKKASRAFWQGHLLACLILLLVTLLCISVLGPELMTSAFFPLFTLAQRVSFGNFAERIEALLTILWFITIFFKICFYLYVSVKGIGHTFQLKDTKPLVLPLALIFVFIPLQAFEDAAADYEFYIGPAMWLSLGIGGVLPIILIVIDFIRAKQKQRISDPPKPSQGI</sequence>
<dbReference type="Pfam" id="PF03845">
    <property type="entry name" value="Spore_permease"/>
    <property type="match status" value="1"/>
</dbReference>
<dbReference type="OrthoDB" id="2078716at2"/>
<protein>
    <submittedName>
        <fullName evidence="9">Spore germination protein</fullName>
    </submittedName>
</protein>
<dbReference type="GO" id="GO:0009847">
    <property type="term" value="P:spore germination"/>
    <property type="evidence" value="ECO:0007669"/>
    <property type="project" value="InterPro"/>
</dbReference>
<feature type="transmembrane region" description="Helical" evidence="8">
    <location>
        <begin position="221"/>
        <end position="241"/>
    </location>
</feature>
<dbReference type="NCBIfam" id="TIGR00912">
    <property type="entry name" value="2A0309"/>
    <property type="match status" value="1"/>
</dbReference>
<keyword evidence="7 8" id="KW-0472">Membrane</keyword>
<evidence type="ECO:0000256" key="4">
    <source>
        <dbReference type="ARBA" id="ARBA00022544"/>
    </source>
</evidence>
<keyword evidence="4" id="KW-0309">Germination</keyword>
<dbReference type="eggNOG" id="COG0531">
    <property type="taxonomic scope" value="Bacteria"/>
</dbReference>
<organism evidence="9 10">
    <name type="scientific">Shouchella lehensis G1</name>
    <dbReference type="NCBI Taxonomy" id="1246626"/>
    <lineage>
        <taxon>Bacteria</taxon>
        <taxon>Bacillati</taxon>
        <taxon>Bacillota</taxon>
        <taxon>Bacilli</taxon>
        <taxon>Bacillales</taxon>
        <taxon>Bacillaceae</taxon>
        <taxon>Shouchella</taxon>
    </lineage>
</organism>
<comment type="similarity">
    <text evidence="2">Belongs to the amino acid-polyamine-organocation (APC) superfamily. Spore germination protein (SGP) (TC 2.A.3.9) family.</text>
</comment>
<keyword evidence="5 8" id="KW-0812">Transmembrane</keyword>
<comment type="subcellular location">
    <subcellularLocation>
        <location evidence="1">Membrane</location>
        <topology evidence="1">Multi-pass membrane protein</topology>
    </subcellularLocation>
</comment>
<feature type="transmembrane region" description="Helical" evidence="8">
    <location>
        <begin position="81"/>
        <end position="99"/>
    </location>
</feature>
<feature type="transmembrane region" description="Helical" evidence="8">
    <location>
        <begin position="304"/>
        <end position="323"/>
    </location>
</feature>
<evidence type="ECO:0000256" key="5">
    <source>
        <dbReference type="ARBA" id="ARBA00022692"/>
    </source>
</evidence>
<keyword evidence="10" id="KW-1185">Reference proteome</keyword>
<evidence type="ECO:0000256" key="3">
    <source>
        <dbReference type="ARBA" id="ARBA00022448"/>
    </source>
</evidence>
<dbReference type="KEGG" id="ble:BleG1_3345"/>
<gene>
    <name evidence="9" type="ORF">BleG1_3345</name>
</gene>
<feature type="transmembrane region" description="Helical" evidence="8">
    <location>
        <begin position="39"/>
        <end position="60"/>
    </location>
</feature>
<dbReference type="AlphaFoldDB" id="A0A060M0C9"/>
<dbReference type="InterPro" id="IPR004761">
    <property type="entry name" value="Spore_GerAB"/>
</dbReference>
<accession>A0A060M0C9</accession>
<dbReference type="RefSeq" id="WP_038483334.1">
    <property type="nucleotide sequence ID" value="NZ_CP003923.1"/>
</dbReference>
<feature type="transmembrane region" description="Helical" evidence="8">
    <location>
        <begin position="12"/>
        <end position="33"/>
    </location>
</feature>
<proteinExistence type="inferred from homology"/>
<reference evidence="9 10" key="1">
    <citation type="journal article" date="2014" name="Gene">
        <title>A comparative genomic analysis of the alkalitolerant soil bacterium Bacillus lehensis G1.</title>
        <authorList>
            <person name="Noor Y.M."/>
            <person name="Samsulrizal N.H."/>
            <person name="Jema'on N.A."/>
            <person name="Low K.O."/>
            <person name="Ramli A.N."/>
            <person name="Alias N.I."/>
            <person name="Damis S.I."/>
            <person name="Fuzi S.F."/>
            <person name="Isa M.N."/>
            <person name="Murad A.M."/>
            <person name="Raih M.F."/>
            <person name="Bakar F.D."/>
            <person name="Najimudin N."/>
            <person name="Mahadi N.M."/>
            <person name="Illias R.M."/>
        </authorList>
    </citation>
    <scope>NUCLEOTIDE SEQUENCE [LARGE SCALE GENOMIC DNA]</scope>
    <source>
        <strain evidence="9 10">G1</strain>
    </source>
</reference>
<feature type="transmembrane region" description="Helical" evidence="8">
    <location>
        <begin position="270"/>
        <end position="292"/>
    </location>
</feature>
<keyword evidence="3" id="KW-0813">Transport</keyword>
<dbReference type="GO" id="GO:0016020">
    <property type="term" value="C:membrane"/>
    <property type="evidence" value="ECO:0007669"/>
    <property type="project" value="UniProtKB-SubCell"/>
</dbReference>
<dbReference type="PANTHER" id="PTHR34975">
    <property type="entry name" value="SPORE GERMINATION PROTEIN A2"/>
    <property type="match status" value="1"/>
</dbReference>
<feature type="transmembrane region" description="Helical" evidence="8">
    <location>
        <begin position="119"/>
        <end position="140"/>
    </location>
</feature>
<evidence type="ECO:0000256" key="1">
    <source>
        <dbReference type="ARBA" id="ARBA00004141"/>
    </source>
</evidence>
<evidence type="ECO:0000256" key="7">
    <source>
        <dbReference type="ARBA" id="ARBA00023136"/>
    </source>
</evidence>
<dbReference type="HOGENOM" id="CLU_047547_1_2_9"/>
<evidence type="ECO:0000256" key="8">
    <source>
        <dbReference type="SAM" id="Phobius"/>
    </source>
</evidence>
<keyword evidence="6 8" id="KW-1133">Transmembrane helix</keyword>
<dbReference type="Gene3D" id="1.20.1740.10">
    <property type="entry name" value="Amino acid/polyamine transporter I"/>
    <property type="match status" value="1"/>
</dbReference>
<evidence type="ECO:0000256" key="6">
    <source>
        <dbReference type="ARBA" id="ARBA00022989"/>
    </source>
</evidence>
<name>A0A060M0C9_9BACI</name>